<dbReference type="CDD" id="cd00610">
    <property type="entry name" value="OAT_like"/>
    <property type="match status" value="1"/>
</dbReference>
<dbReference type="RefSeq" id="WP_204401547.1">
    <property type="nucleotide sequence ID" value="NZ_JAFBEE010000007.1"/>
</dbReference>
<dbReference type="Gene3D" id="3.90.1150.10">
    <property type="entry name" value="Aspartate Aminotransferase, domain 1"/>
    <property type="match status" value="1"/>
</dbReference>
<comment type="cofactor">
    <cofactor evidence="1">
        <name>pyridoxal 5'-phosphate</name>
        <dbReference type="ChEBI" id="CHEBI:597326"/>
    </cofactor>
</comment>
<proteinExistence type="inferred from homology"/>
<reference evidence="6 7" key="1">
    <citation type="submission" date="2021-01" db="EMBL/GenBank/DDBJ databases">
        <title>Genomic Encyclopedia of Type Strains, Phase IV (KMG-IV): sequencing the most valuable type-strain genomes for metagenomic binning, comparative biology and taxonomic classification.</title>
        <authorList>
            <person name="Goeker M."/>
        </authorList>
    </citation>
    <scope>NUCLEOTIDE SEQUENCE [LARGE SCALE GENOMIC DNA]</scope>
    <source>
        <strain evidence="6 7">DSM 25890</strain>
    </source>
</reference>
<dbReference type="SUPFAM" id="SSF53383">
    <property type="entry name" value="PLP-dependent transferases"/>
    <property type="match status" value="1"/>
</dbReference>
<dbReference type="PANTHER" id="PTHR11986">
    <property type="entry name" value="AMINOTRANSFERASE CLASS III"/>
    <property type="match status" value="1"/>
</dbReference>
<organism evidence="6 7">
    <name type="scientific">Alkaliphilus hydrothermalis</name>
    <dbReference type="NCBI Taxonomy" id="1482730"/>
    <lineage>
        <taxon>Bacteria</taxon>
        <taxon>Bacillati</taxon>
        <taxon>Bacillota</taxon>
        <taxon>Clostridia</taxon>
        <taxon>Peptostreptococcales</taxon>
        <taxon>Natronincolaceae</taxon>
        <taxon>Alkaliphilus</taxon>
    </lineage>
</organism>
<evidence type="ECO:0000256" key="5">
    <source>
        <dbReference type="RuleBase" id="RU003560"/>
    </source>
</evidence>
<dbReference type="InterPro" id="IPR015424">
    <property type="entry name" value="PyrdxlP-dep_Trfase"/>
</dbReference>
<dbReference type="InterPro" id="IPR005814">
    <property type="entry name" value="Aminotrans_3"/>
</dbReference>
<evidence type="ECO:0000256" key="4">
    <source>
        <dbReference type="ARBA" id="ARBA00022898"/>
    </source>
</evidence>
<name>A0ABS2NPY5_9FIRM</name>
<evidence type="ECO:0000313" key="6">
    <source>
        <dbReference type="EMBL" id="MBM7614897.1"/>
    </source>
</evidence>
<dbReference type="PANTHER" id="PTHR11986:SF79">
    <property type="entry name" value="ACETYLORNITHINE AMINOTRANSFERASE, MITOCHONDRIAL"/>
    <property type="match status" value="1"/>
</dbReference>
<sequence>MENNWMELDQQYILPTYGRMPVVVDKAEGMYITDVQGKTYLDLFSGLAVNILGHCHDELNQEMVEQSQRFSHISNFFYNQPAIRLAEKIVKNTFDGKIFFTNSGAESTEAGVKYIHKYGVDQGLKGIVVFKNSFHGRTLGALQLTRMASIQQDFPTVDFPVYELEDENIQELEKMIIDHKPSALLFEPISGSGGIKVISKEFMEKAAELCHANGVLYCVDEIQTGMGRTGKLFAYQHTNVKPDILLFAKGVGGGLPLGGMLVREGISHYFKPGDHGTTFAPSPISASLGRRTLEILEDGLLTEVATKEAYLLNKIEGIRKQFPEFIGEIRGKGMMLGIEVLKNHTVLRNQFMEKNILVNVTNGNILRLLPSLIIEEKHIDEFANAFMEILRQW</sequence>
<keyword evidence="4 5" id="KW-0663">Pyridoxal phosphate</keyword>
<evidence type="ECO:0000256" key="1">
    <source>
        <dbReference type="ARBA" id="ARBA00001933"/>
    </source>
</evidence>
<dbReference type="Gene3D" id="3.40.640.10">
    <property type="entry name" value="Type I PLP-dependent aspartate aminotransferase-like (Major domain)"/>
    <property type="match status" value="1"/>
</dbReference>
<keyword evidence="2 6" id="KW-0032">Aminotransferase</keyword>
<keyword evidence="7" id="KW-1185">Reference proteome</keyword>
<dbReference type="InterPro" id="IPR015422">
    <property type="entry name" value="PyrdxlP-dep_Trfase_small"/>
</dbReference>
<dbReference type="InterPro" id="IPR049704">
    <property type="entry name" value="Aminotrans_3_PPA_site"/>
</dbReference>
<comment type="similarity">
    <text evidence="5">Belongs to the class-III pyridoxal-phosphate-dependent aminotransferase family.</text>
</comment>
<dbReference type="InterPro" id="IPR015421">
    <property type="entry name" value="PyrdxlP-dep_Trfase_major"/>
</dbReference>
<protein>
    <submittedName>
        <fullName evidence="6">Acetylornithine aminotransferase</fullName>
        <ecNumber evidence="6">2.6.1.11</ecNumber>
    </submittedName>
</protein>
<dbReference type="Proteomes" id="UP001314796">
    <property type="component" value="Unassembled WGS sequence"/>
</dbReference>
<dbReference type="PROSITE" id="PS00600">
    <property type="entry name" value="AA_TRANSFER_CLASS_3"/>
    <property type="match status" value="1"/>
</dbReference>
<dbReference type="GO" id="GO:0003992">
    <property type="term" value="F:N2-acetyl-L-ornithine:2-oxoglutarate 5-aminotransferase activity"/>
    <property type="evidence" value="ECO:0007669"/>
    <property type="project" value="UniProtKB-EC"/>
</dbReference>
<dbReference type="InterPro" id="IPR050103">
    <property type="entry name" value="Class-III_PLP-dep_AT"/>
</dbReference>
<dbReference type="EMBL" id="JAFBEE010000007">
    <property type="protein sequence ID" value="MBM7614897.1"/>
    <property type="molecule type" value="Genomic_DNA"/>
</dbReference>
<dbReference type="PIRSF" id="PIRSF000521">
    <property type="entry name" value="Transaminase_4ab_Lys_Orn"/>
    <property type="match status" value="1"/>
</dbReference>
<dbReference type="NCBIfam" id="NF002325">
    <property type="entry name" value="PRK01278.1"/>
    <property type="match status" value="1"/>
</dbReference>
<dbReference type="EC" id="2.6.1.11" evidence="6"/>
<evidence type="ECO:0000256" key="3">
    <source>
        <dbReference type="ARBA" id="ARBA00022679"/>
    </source>
</evidence>
<dbReference type="Pfam" id="PF00202">
    <property type="entry name" value="Aminotran_3"/>
    <property type="match status" value="1"/>
</dbReference>
<gene>
    <name evidence="6" type="ORF">JOC73_001416</name>
</gene>
<comment type="caution">
    <text evidence="6">The sequence shown here is derived from an EMBL/GenBank/DDBJ whole genome shotgun (WGS) entry which is preliminary data.</text>
</comment>
<accession>A0ABS2NPY5</accession>
<keyword evidence="3 6" id="KW-0808">Transferase</keyword>
<evidence type="ECO:0000256" key="2">
    <source>
        <dbReference type="ARBA" id="ARBA00022576"/>
    </source>
</evidence>
<evidence type="ECO:0000313" key="7">
    <source>
        <dbReference type="Proteomes" id="UP001314796"/>
    </source>
</evidence>